<proteinExistence type="predicted"/>
<evidence type="ECO:0000313" key="1">
    <source>
        <dbReference type="EMBL" id="MDQ0289085.1"/>
    </source>
</evidence>
<gene>
    <name evidence="1" type="ORF">J3R75_001192</name>
</gene>
<dbReference type="AlphaFoldDB" id="A0AAE3VEM9"/>
<protein>
    <submittedName>
        <fullName evidence="1">Uncharacterized protein</fullName>
    </submittedName>
</protein>
<dbReference type="EMBL" id="JAUSVL010000001">
    <property type="protein sequence ID" value="MDQ0289085.1"/>
    <property type="molecule type" value="Genomic_DNA"/>
</dbReference>
<dbReference type="Proteomes" id="UP001238163">
    <property type="component" value="Unassembled WGS sequence"/>
</dbReference>
<reference evidence="1" key="1">
    <citation type="submission" date="2023-07" db="EMBL/GenBank/DDBJ databases">
        <title>Genomic Encyclopedia of Type Strains, Phase IV (KMG-IV): sequencing the most valuable type-strain genomes for metagenomic binning, comparative biology and taxonomic classification.</title>
        <authorList>
            <person name="Goeker M."/>
        </authorList>
    </citation>
    <scope>NUCLEOTIDE SEQUENCE</scope>
    <source>
        <strain evidence="1">DSM 24202</strain>
    </source>
</reference>
<name>A0AAE3VEM9_9BACT</name>
<accession>A0AAE3VEM9</accession>
<sequence length="33" mass="3804">MNMKKRHFTPEYKAKVAMVGLKEVNTFAEFVSA</sequence>
<evidence type="ECO:0000313" key="2">
    <source>
        <dbReference type="Proteomes" id="UP001238163"/>
    </source>
</evidence>
<keyword evidence="2" id="KW-1185">Reference proteome</keyword>
<organism evidence="1 2">
    <name type="scientific">Oligosphaera ethanolica</name>
    <dbReference type="NCBI Taxonomy" id="760260"/>
    <lineage>
        <taxon>Bacteria</taxon>
        <taxon>Pseudomonadati</taxon>
        <taxon>Lentisphaerota</taxon>
        <taxon>Oligosphaeria</taxon>
        <taxon>Oligosphaerales</taxon>
        <taxon>Oligosphaeraceae</taxon>
        <taxon>Oligosphaera</taxon>
    </lineage>
</organism>
<comment type="caution">
    <text evidence="1">The sequence shown here is derived from an EMBL/GenBank/DDBJ whole genome shotgun (WGS) entry which is preliminary data.</text>
</comment>